<dbReference type="Proteomes" id="UP000029462">
    <property type="component" value="Unassembled WGS sequence"/>
</dbReference>
<name>A0A090V158_PSEVU</name>
<dbReference type="AlphaFoldDB" id="A0A090V158"/>
<evidence type="ECO:0000313" key="1">
    <source>
        <dbReference type="EMBL" id="GAL57853.1"/>
    </source>
</evidence>
<sequence>MTLQIVGVENAGSIDTERVVFRVGGEPVAIWSYAVLDGANDDPDKCRHVYYFDDASPFATLRAGDKVYLYTGKGENIVEHKFNRRVASYYWGLKDSLWKKGDKITLLLIEQRTDKVVE</sequence>
<dbReference type="OrthoDB" id="2086912at2"/>
<dbReference type="RefSeq" id="WP_131405999.1">
    <property type="nucleotide sequence ID" value="NZ_BBMZ01000008.1"/>
</dbReference>
<gene>
    <name evidence="1" type="ORF">EV102420_08_03160</name>
</gene>
<dbReference type="EMBL" id="BBMZ01000008">
    <property type="protein sequence ID" value="GAL57853.1"/>
    <property type="molecule type" value="Genomic_DNA"/>
</dbReference>
<evidence type="ECO:0000313" key="2">
    <source>
        <dbReference type="Proteomes" id="UP000029462"/>
    </source>
</evidence>
<comment type="caution">
    <text evidence="1">The sequence shown here is derived from an EMBL/GenBank/DDBJ whole genome shotgun (WGS) entry which is preliminary data.</text>
</comment>
<protein>
    <submittedName>
        <fullName evidence="1">Uncharacterized protein</fullName>
    </submittedName>
</protein>
<reference evidence="1 2" key="1">
    <citation type="submission" date="2014-09" db="EMBL/GenBank/DDBJ databases">
        <title>Whole genome shotgun sequence of Escherichia vulneris NBRC 102420.</title>
        <authorList>
            <person name="Yoshida Y."/>
            <person name="Hosoyama A."/>
            <person name="Tsuchikane K."/>
            <person name="Ohji S."/>
            <person name="Ichikawa N."/>
            <person name="Kimura A."/>
            <person name="Yamazoe A."/>
            <person name="Ezaki T."/>
            <person name="Fujita N."/>
        </authorList>
    </citation>
    <scope>NUCLEOTIDE SEQUENCE [LARGE SCALE GENOMIC DNA]</scope>
    <source>
        <strain evidence="1 2">NBRC 102420</strain>
    </source>
</reference>
<proteinExistence type="predicted"/>
<organism evidence="1 2">
    <name type="scientific">Pseudescherichia vulneris NBRC 102420</name>
    <dbReference type="NCBI Taxonomy" id="1115515"/>
    <lineage>
        <taxon>Bacteria</taxon>
        <taxon>Pseudomonadati</taxon>
        <taxon>Pseudomonadota</taxon>
        <taxon>Gammaproteobacteria</taxon>
        <taxon>Enterobacterales</taxon>
        <taxon>Enterobacteriaceae</taxon>
        <taxon>Pseudescherichia</taxon>
    </lineage>
</organism>
<accession>A0A090V158</accession>
<keyword evidence="2" id="KW-1185">Reference proteome</keyword>